<organism evidence="6 7">
    <name type="scientific">Moellerella wisconsensis</name>
    <dbReference type="NCBI Taxonomy" id="158849"/>
    <lineage>
        <taxon>Bacteria</taxon>
        <taxon>Pseudomonadati</taxon>
        <taxon>Pseudomonadota</taxon>
        <taxon>Gammaproteobacteria</taxon>
        <taxon>Enterobacterales</taxon>
        <taxon>Morganellaceae</taxon>
        <taxon>Moellerella</taxon>
    </lineage>
</organism>
<dbReference type="RefSeq" id="WP_231637045.1">
    <property type="nucleotide sequence ID" value="NZ_CP093242.1"/>
</dbReference>
<reference evidence="6" key="1">
    <citation type="submission" date="2022-03" db="EMBL/GenBank/DDBJ databases">
        <title>ESBL-producing Moellerella wisconsensis and Escherichia marmotae isolated from wild game meat.</title>
        <authorList>
            <person name="Biggel M."/>
        </authorList>
    </citation>
    <scope>NUCLEOTIDE SEQUENCE</scope>
    <source>
        <strain evidence="6">W51</strain>
    </source>
</reference>
<evidence type="ECO:0000256" key="4">
    <source>
        <dbReference type="ARBA" id="ARBA00022989"/>
    </source>
</evidence>
<evidence type="ECO:0000313" key="6">
    <source>
        <dbReference type="EMBL" id="UNH32294.1"/>
    </source>
</evidence>
<evidence type="ECO:0000256" key="2">
    <source>
        <dbReference type="ARBA" id="ARBA00022519"/>
    </source>
</evidence>
<dbReference type="AlphaFoldDB" id="A0A9Q8Q5A5"/>
<dbReference type="InterPro" id="IPR020907">
    <property type="entry name" value="MgrB"/>
</dbReference>
<protein>
    <submittedName>
        <fullName evidence="6">PhoP/PhoQ regulator MgrB</fullName>
    </submittedName>
</protein>
<dbReference type="GeneID" id="79717414"/>
<gene>
    <name evidence="6" type="primary">mgrB</name>
    <name evidence="6" type="ORF">MNY72_09005</name>
</gene>
<evidence type="ECO:0000256" key="5">
    <source>
        <dbReference type="ARBA" id="ARBA00023136"/>
    </source>
</evidence>
<sequence length="22" mass="2598">MCDQDGKDFKHGICQITDWLPF</sequence>
<dbReference type="Proteomes" id="UP000829116">
    <property type="component" value="Chromosome"/>
</dbReference>
<keyword evidence="1" id="KW-1003">Cell membrane</keyword>
<name>A0A9Q8Q5A5_9GAMM</name>
<keyword evidence="2" id="KW-0997">Cell inner membrane</keyword>
<proteinExistence type="predicted"/>
<evidence type="ECO:0000256" key="3">
    <source>
        <dbReference type="ARBA" id="ARBA00022692"/>
    </source>
</evidence>
<evidence type="ECO:0000256" key="1">
    <source>
        <dbReference type="ARBA" id="ARBA00022475"/>
    </source>
</evidence>
<keyword evidence="3" id="KW-0812">Transmembrane</keyword>
<dbReference type="EMBL" id="CP093245">
    <property type="protein sequence ID" value="UNH32294.1"/>
    <property type="molecule type" value="Genomic_DNA"/>
</dbReference>
<dbReference type="Pfam" id="PF13998">
    <property type="entry name" value="MgrB"/>
    <property type="match status" value="1"/>
</dbReference>
<evidence type="ECO:0000313" key="7">
    <source>
        <dbReference type="Proteomes" id="UP000829116"/>
    </source>
</evidence>
<accession>A0A9Q8Q5A5</accession>
<keyword evidence="4" id="KW-1133">Transmembrane helix</keyword>
<keyword evidence="5" id="KW-0472">Membrane</keyword>